<organism evidence="1 2">
    <name type="scientific">Pseudomonas mohnii</name>
    <dbReference type="NCBI Taxonomy" id="395600"/>
    <lineage>
        <taxon>Bacteria</taxon>
        <taxon>Pseudomonadati</taxon>
        <taxon>Pseudomonadota</taxon>
        <taxon>Gammaproteobacteria</taxon>
        <taxon>Pseudomonadales</taxon>
        <taxon>Pseudomonadaceae</taxon>
        <taxon>Pseudomonas</taxon>
    </lineage>
</organism>
<dbReference type="EMBL" id="FNRV01000001">
    <property type="protein sequence ID" value="SED72783.1"/>
    <property type="molecule type" value="Genomic_DNA"/>
</dbReference>
<evidence type="ECO:0000313" key="1">
    <source>
        <dbReference type="EMBL" id="SED72783.1"/>
    </source>
</evidence>
<dbReference type="Proteomes" id="UP000199665">
    <property type="component" value="Unassembled WGS sequence"/>
</dbReference>
<evidence type="ECO:0000313" key="2">
    <source>
        <dbReference type="Proteomes" id="UP000199665"/>
    </source>
</evidence>
<protein>
    <submittedName>
        <fullName evidence="1">Uncharacterized protein</fullName>
    </submittedName>
</protein>
<name>A0ABY0YMI9_9PSED</name>
<comment type="caution">
    <text evidence="1">The sequence shown here is derived from an EMBL/GenBank/DDBJ whole genome shotgun (WGS) entry which is preliminary data.</text>
</comment>
<gene>
    <name evidence="1" type="ORF">SAMN05216205_6073</name>
</gene>
<sequence length="90" mass="10238">MVRYQIDTFRYAALIHIQKRVGCYAVTEQSRATSFFIFCITRLWGSVGNFLGRRAQTEETLPAGRFLSADAIQHVGNVQTVQILARKLKC</sequence>
<accession>A0ABY0YMI9</accession>
<reference evidence="1 2" key="1">
    <citation type="submission" date="2016-10" db="EMBL/GenBank/DDBJ databases">
        <authorList>
            <person name="Varghese N."/>
            <person name="Submissions S."/>
        </authorList>
    </citation>
    <scope>NUCLEOTIDE SEQUENCE [LARGE SCALE GENOMIC DNA]</scope>
    <source>
        <strain evidence="1 2">DSM 18327</strain>
    </source>
</reference>
<proteinExistence type="predicted"/>
<keyword evidence="2" id="KW-1185">Reference proteome</keyword>